<evidence type="ECO:0000256" key="1">
    <source>
        <dbReference type="SAM" id="MobiDB-lite"/>
    </source>
</evidence>
<dbReference type="Proteomes" id="UP000237481">
    <property type="component" value="Unassembled WGS sequence"/>
</dbReference>
<evidence type="ECO:0000313" key="2">
    <source>
        <dbReference type="EMBL" id="POR38092.1"/>
    </source>
</evidence>
<dbReference type="EMBL" id="PKSG01000172">
    <property type="protein sequence ID" value="POR38092.1"/>
    <property type="molecule type" value="Genomic_DNA"/>
</dbReference>
<protein>
    <submittedName>
        <fullName evidence="2">Uncharacterized protein</fullName>
    </submittedName>
</protein>
<gene>
    <name evidence="2" type="ORF">TPAR_01710</name>
</gene>
<organism evidence="2 3">
    <name type="scientific">Tolypocladium paradoxum</name>
    <dbReference type="NCBI Taxonomy" id="94208"/>
    <lineage>
        <taxon>Eukaryota</taxon>
        <taxon>Fungi</taxon>
        <taxon>Dikarya</taxon>
        <taxon>Ascomycota</taxon>
        <taxon>Pezizomycotina</taxon>
        <taxon>Sordariomycetes</taxon>
        <taxon>Hypocreomycetidae</taxon>
        <taxon>Hypocreales</taxon>
        <taxon>Ophiocordycipitaceae</taxon>
        <taxon>Tolypocladium</taxon>
    </lineage>
</organism>
<dbReference type="AlphaFoldDB" id="A0A2S4L6M4"/>
<dbReference type="OrthoDB" id="4912392at2759"/>
<evidence type="ECO:0000313" key="3">
    <source>
        <dbReference type="Proteomes" id="UP000237481"/>
    </source>
</evidence>
<reference evidence="2 3" key="1">
    <citation type="submission" date="2018-01" db="EMBL/GenBank/DDBJ databases">
        <title>Harnessing the power of phylogenomics to disentangle the directionality and signatures of interkingdom host jumping in the parasitic fungal genus Tolypocladium.</title>
        <authorList>
            <person name="Quandt C.A."/>
            <person name="Patterson W."/>
            <person name="Spatafora J.W."/>
        </authorList>
    </citation>
    <scope>NUCLEOTIDE SEQUENCE [LARGE SCALE GENOMIC DNA]</scope>
    <source>
        <strain evidence="2 3">NRBC 100945</strain>
    </source>
</reference>
<keyword evidence="3" id="KW-1185">Reference proteome</keyword>
<proteinExistence type="predicted"/>
<feature type="region of interest" description="Disordered" evidence="1">
    <location>
        <begin position="37"/>
        <end position="64"/>
    </location>
</feature>
<feature type="compositionally biased region" description="Basic residues" evidence="1">
    <location>
        <begin position="37"/>
        <end position="47"/>
    </location>
</feature>
<comment type="caution">
    <text evidence="2">The sequence shown here is derived from an EMBL/GenBank/DDBJ whole genome shotgun (WGS) entry which is preliminary data.</text>
</comment>
<name>A0A2S4L6M4_9HYPO</name>
<accession>A0A2S4L6M4</accession>
<sequence>MPTRPSIKKATEYRPADVSMLHDIILRGQMMLVTGRRKPNGIPCRRRNGIDHADLPGEQTWLSS</sequence>